<feature type="compositionally biased region" description="Basic and acidic residues" evidence="1">
    <location>
        <begin position="409"/>
        <end position="422"/>
    </location>
</feature>
<organism evidence="3 4">
    <name type="scientific">Chlamydomonas eustigma</name>
    <dbReference type="NCBI Taxonomy" id="1157962"/>
    <lineage>
        <taxon>Eukaryota</taxon>
        <taxon>Viridiplantae</taxon>
        <taxon>Chlorophyta</taxon>
        <taxon>core chlorophytes</taxon>
        <taxon>Chlorophyceae</taxon>
        <taxon>CS clade</taxon>
        <taxon>Chlamydomonadales</taxon>
        <taxon>Chlamydomonadaceae</taxon>
        <taxon>Chlamydomonas</taxon>
    </lineage>
</organism>
<evidence type="ECO:0000313" key="3">
    <source>
        <dbReference type="EMBL" id="GAX79122.1"/>
    </source>
</evidence>
<accession>A0A250X8A5</accession>
<dbReference type="Proteomes" id="UP000232323">
    <property type="component" value="Unassembled WGS sequence"/>
</dbReference>
<feature type="region of interest" description="Disordered" evidence="1">
    <location>
        <begin position="289"/>
        <end position="308"/>
    </location>
</feature>
<dbReference type="InterPro" id="IPR014729">
    <property type="entry name" value="Rossmann-like_a/b/a_fold"/>
</dbReference>
<dbReference type="Gene3D" id="1.20.120.20">
    <property type="entry name" value="Apolipoprotein"/>
    <property type="match status" value="2"/>
</dbReference>
<evidence type="ECO:0000313" key="4">
    <source>
        <dbReference type="Proteomes" id="UP000232323"/>
    </source>
</evidence>
<dbReference type="Pfam" id="PF00582">
    <property type="entry name" value="Usp"/>
    <property type="match status" value="2"/>
</dbReference>
<feature type="region of interest" description="Disordered" evidence="1">
    <location>
        <begin position="360"/>
        <end position="626"/>
    </location>
</feature>
<feature type="compositionally biased region" description="Basic and acidic residues" evidence="1">
    <location>
        <begin position="436"/>
        <end position="445"/>
    </location>
</feature>
<feature type="compositionally biased region" description="Polar residues" evidence="1">
    <location>
        <begin position="424"/>
        <end position="434"/>
    </location>
</feature>
<reference evidence="3 4" key="1">
    <citation type="submission" date="2017-08" db="EMBL/GenBank/DDBJ databases">
        <title>Acidophilic green algal genome provides insights into adaptation to an acidic environment.</title>
        <authorList>
            <person name="Hirooka S."/>
            <person name="Hirose Y."/>
            <person name="Kanesaki Y."/>
            <person name="Higuchi S."/>
            <person name="Fujiwara T."/>
            <person name="Onuma R."/>
            <person name="Era A."/>
            <person name="Ohbayashi R."/>
            <person name="Uzuka A."/>
            <person name="Nozaki H."/>
            <person name="Yoshikawa H."/>
            <person name="Miyagishima S.Y."/>
        </authorList>
    </citation>
    <scope>NUCLEOTIDE SEQUENCE [LARGE SCALE GENOMIC DNA]</scope>
    <source>
        <strain evidence="3 4">NIES-2499</strain>
    </source>
</reference>
<dbReference type="Gene3D" id="3.40.50.620">
    <property type="entry name" value="HUPs"/>
    <property type="match status" value="2"/>
</dbReference>
<dbReference type="PRINTS" id="PR01438">
    <property type="entry name" value="UNVRSLSTRESS"/>
</dbReference>
<feature type="domain" description="UspA" evidence="2">
    <location>
        <begin position="690"/>
        <end position="850"/>
    </location>
</feature>
<evidence type="ECO:0000256" key="1">
    <source>
        <dbReference type="SAM" id="MobiDB-lite"/>
    </source>
</evidence>
<dbReference type="EMBL" id="BEGY01000039">
    <property type="protein sequence ID" value="GAX79122.1"/>
    <property type="molecule type" value="Genomic_DNA"/>
</dbReference>
<dbReference type="InterPro" id="IPR006016">
    <property type="entry name" value="UspA"/>
</dbReference>
<feature type="compositionally biased region" description="Basic and acidic residues" evidence="1">
    <location>
        <begin position="475"/>
        <end position="488"/>
    </location>
</feature>
<dbReference type="PANTHER" id="PTHR31964:SF113">
    <property type="entry name" value="USPA DOMAIN-CONTAINING PROTEIN"/>
    <property type="match status" value="1"/>
</dbReference>
<feature type="compositionally biased region" description="Basic and acidic residues" evidence="1">
    <location>
        <begin position="595"/>
        <end position="621"/>
    </location>
</feature>
<dbReference type="OrthoDB" id="843225at2759"/>
<feature type="domain" description="UspA" evidence="2">
    <location>
        <begin position="57"/>
        <end position="217"/>
    </location>
</feature>
<feature type="compositionally biased region" description="Basic and acidic residues" evidence="1">
    <location>
        <begin position="515"/>
        <end position="528"/>
    </location>
</feature>
<keyword evidence="4" id="KW-1185">Reference proteome</keyword>
<dbReference type="InterPro" id="IPR006015">
    <property type="entry name" value="Universal_stress_UspA"/>
</dbReference>
<feature type="compositionally biased region" description="Basic and acidic residues" evidence="1">
    <location>
        <begin position="391"/>
        <end position="400"/>
    </location>
</feature>
<dbReference type="CDD" id="cd23659">
    <property type="entry name" value="USP_At3g01520-like"/>
    <property type="match status" value="2"/>
</dbReference>
<feature type="compositionally biased region" description="Low complexity" evidence="1">
    <location>
        <begin position="446"/>
        <end position="455"/>
    </location>
</feature>
<dbReference type="PANTHER" id="PTHR31964">
    <property type="entry name" value="ADENINE NUCLEOTIDE ALPHA HYDROLASES-LIKE SUPERFAMILY PROTEIN"/>
    <property type="match status" value="1"/>
</dbReference>
<gene>
    <name evidence="3" type="ORF">CEUSTIGMA_g6562.t1</name>
</gene>
<feature type="compositionally biased region" description="Basic and acidic residues" evidence="1">
    <location>
        <begin position="555"/>
        <end position="568"/>
    </location>
</feature>
<sequence>MISSIRRCTVSHRCCKSSHVPQTIRGSKIKVRFQPSETAGTDSKLKGALQQQKTRERNILVAVGEAQEGDDSCALEWAIKNMLRKGDELHLVHCVPSLAFQDQFFSIPSGRILKLPSLIGSPEAWESSMKTSWETRMEEMYGRKLTEAEVPYHLHVVQETAMTGKEGVGAALCEQAEKLDAAAVVLSSNSRGGLGELLLGSVANYLIHKCSKPVAVLHANNNVIKAAAGKLPGMASEAAEQVRDSAERAGQATSDAVKKVTSPLTDAAGRAGQATSEVAQDVASALSSAAERSGNATRGAAKDATTAVSDAAKDATTAVSDAAKDATTAVSDAAKDATTAVSDAAKKAGSTTSDAVKDVTTPVSDAAGRAGKATKEAVQEVTSPITDAAEQADKATKEAAQDASSKMSDAAERTGKAAKEAAQEATSNLSSATQKAGRDTKEKVQDAASDASAAAGHTGQAVKETAQDATSDLSDATKKAGKETKDAASDASAAAGRTGQAVKETAQDATSDLSDATKKAGKETKDAASDASAAAGRTGQALKETAQDVTSDLSDATKKAGKETKDAASDASAAAGRTGQALKETAQDATSDLSDATKKAGKETKEKVQDSAADLSRRADTSTKQMGGAFAEGVETIKKMGSNAAAEAAAAVSRAKDLLSTALAPELNAAPNPVSAAAAIASGSTVPTTRNILIPVDASDESLATCQWTLDNLYQKGDNISLVHIIPCLTLRDFIPYPPFDTTLPAAHLEQPEGVADKEEAEWRQTQMTRFTKALDTWEGGVEYTYDVIAQHTQDPVFSIGEDLCAKAKHLNAAALVMSTHQRSALSELLLGSVTTYVSHHSDQPVVVLHNVGRSFKADKNQAGSSSNAG</sequence>
<evidence type="ECO:0000259" key="2">
    <source>
        <dbReference type="Pfam" id="PF00582"/>
    </source>
</evidence>
<feature type="region of interest" description="Disordered" evidence="1">
    <location>
        <begin position="318"/>
        <end position="337"/>
    </location>
</feature>
<dbReference type="SUPFAM" id="SSF52402">
    <property type="entry name" value="Adenine nucleotide alpha hydrolases-like"/>
    <property type="match status" value="2"/>
</dbReference>
<comment type="caution">
    <text evidence="3">The sequence shown here is derived from an EMBL/GenBank/DDBJ whole genome shotgun (WGS) entry which is preliminary data.</text>
</comment>
<dbReference type="AlphaFoldDB" id="A0A250X8A5"/>
<name>A0A250X8A5_9CHLO</name>
<protein>
    <recommendedName>
        <fullName evidence="2">UspA domain-containing protein</fullName>
    </recommendedName>
</protein>
<proteinExistence type="predicted"/>